<proteinExistence type="predicted"/>
<name>A0A2U3LXK6_9FIRM</name>
<dbReference type="EMBL" id="OMOF01000923">
    <property type="protein sequence ID" value="SPF56586.1"/>
    <property type="molecule type" value="Genomic_DNA"/>
</dbReference>
<dbReference type="Proteomes" id="UP000238916">
    <property type="component" value="Unassembled WGS sequence"/>
</dbReference>
<dbReference type="AlphaFoldDB" id="A0A2U3LXK6"/>
<protein>
    <submittedName>
        <fullName evidence="1">Uncharacterized protein</fullName>
    </submittedName>
</protein>
<evidence type="ECO:0000313" key="1">
    <source>
        <dbReference type="EMBL" id="SPF56586.1"/>
    </source>
</evidence>
<gene>
    <name evidence="1" type="ORF">SBF1_930001</name>
</gene>
<sequence length="185" mass="22206">MNEIRQPTIWDEIQLNSWKRLKLKSIPNQLLKEALFIIDNTRIYCQNKFGIKIGNIVYSTQHAGSSTRGYTDFNDMIIAIFVVNIWQEAARFPKFKDNLFLHKVVRTTLHECYHMYQIQLNYAEHERYFKHLMSKDQAVEFLNKIEQEAISFSNENWKSVKKLIKYLEFTENMTININGKYLKHY</sequence>
<reference evidence="2" key="1">
    <citation type="submission" date="2018-02" db="EMBL/GenBank/DDBJ databases">
        <authorList>
            <person name="Hausmann B."/>
        </authorList>
    </citation>
    <scope>NUCLEOTIDE SEQUENCE [LARGE SCALE GENOMIC DNA]</scope>
    <source>
        <strain evidence="2">Peat soil MAG SbF1</strain>
    </source>
</reference>
<accession>A0A2U3LXK6</accession>
<evidence type="ECO:0000313" key="2">
    <source>
        <dbReference type="Proteomes" id="UP000238916"/>
    </source>
</evidence>
<organism evidence="1 2">
    <name type="scientific">Candidatus Desulfosporosinus infrequens</name>
    <dbReference type="NCBI Taxonomy" id="2043169"/>
    <lineage>
        <taxon>Bacteria</taxon>
        <taxon>Bacillati</taxon>
        <taxon>Bacillota</taxon>
        <taxon>Clostridia</taxon>
        <taxon>Eubacteriales</taxon>
        <taxon>Desulfitobacteriaceae</taxon>
        <taxon>Desulfosporosinus</taxon>
    </lineage>
</organism>